<reference evidence="1 2" key="1">
    <citation type="submission" date="2016-10" db="EMBL/GenBank/DDBJ databases">
        <authorList>
            <person name="de Groot N.N."/>
        </authorList>
    </citation>
    <scope>NUCLEOTIDE SEQUENCE [LARGE SCALE GENOMIC DNA]</scope>
    <source>
        <strain evidence="1 2">CGMCC 1.10959</strain>
    </source>
</reference>
<evidence type="ECO:0000313" key="2">
    <source>
        <dbReference type="Proteomes" id="UP000182466"/>
    </source>
</evidence>
<dbReference type="Proteomes" id="UP000182466">
    <property type="component" value="Unassembled WGS sequence"/>
</dbReference>
<protein>
    <submittedName>
        <fullName evidence="1">Uncharacterized protein</fullName>
    </submittedName>
</protein>
<dbReference type="AlphaFoldDB" id="A0A1I6Y063"/>
<proteinExistence type="predicted"/>
<dbReference type="OrthoDB" id="9967588at2"/>
<sequence length="128" mass="14725">MSIHDAKILKAAMQIVEESDNWGEATIELNGHHINLNDFFDQDMLSVLALHKPTLEKLNDLASQLSGILEDLREKPPMTDDMALRTVEAAKDKINEYVDLRFVTDIVRDEKGYLGFCYDPERFARMRN</sequence>
<organism evidence="1 2">
    <name type="scientific">Sedimentitalea nanhaiensis</name>
    <dbReference type="NCBI Taxonomy" id="999627"/>
    <lineage>
        <taxon>Bacteria</taxon>
        <taxon>Pseudomonadati</taxon>
        <taxon>Pseudomonadota</taxon>
        <taxon>Alphaproteobacteria</taxon>
        <taxon>Rhodobacterales</taxon>
        <taxon>Paracoccaceae</taxon>
        <taxon>Sedimentitalea</taxon>
    </lineage>
</organism>
<dbReference type="EMBL" id="FPAW01000002">
    <property type="protein sequence ID" value="SFT43611.1"/>
    <property type="molecule type" value="Genomic_DNA"/>
</dbReference>
<accession>A0A1I6Y063</accession>
<name>A0A1I6Y063_9RHOB</name>
<keyword evidence="2" id="KW-1185">Reference proteome</keyword>
<dbReference type="RefSeq" id="WP_027260453.1">
    <property type="nucleotide sequence ID" value="NZ_FPAW01000002.1"/>
</dbReference>
<gene>
    <name evidence="1" type="ORF">SAMN05216236_1021</name>
</gene>
<evidence type="ECO:0000313" key="1">
    <source>
        <dbReference type="EMBL" id="SFT43611.1"/>
    </source>
</evidence>